<comment type="function">
    <text evidence="3">Required for rescue of stalled ribosomes mediated by trans-translation. Binds to transfer-messenger RNA (tmRNA), required for stable association of tmRNA with ribosomes. tmRNA and SmpB together mimic tRNA shape, replacing the anticodon stem-loop with SmpB. tmRNA is encoded by the ssrA gene; the 2 termini fold to resemble tRNA(Ala) and it encodes a 'tag peptide', a short internal open reading frame. During trans-translation Ala-aminoacylated tmRNA acts like a tRNA, entering the A-site of stalled ribosomes, displacing the stalled mRNA. The ribosome then switches to translate the ORF on the tmRNA; the nascent peptide is terminated with the 'tag peptide' encoded by the tmRNA and targeted for degradation. The ribosome is freed to recommence translation, which seems to be the essential function of trans-translation.</text>
</comment>
<dbReference type="EMBL" id="MGFH01000057">
    <property type="protein sequence ID" value="OGM06579.1"/>
    <property type="molecule type" value="Genomic_DNA"/>
</dbReference>
<evidence type="ECO:0000313" key="5">
    <source>
        <dbReference type="Proteomes" id="UP000178735"/>
    </source>
</evidence>
<protein>
    <recommendedName>
        <fullName evidence="3">SsrA-binding protein</fullName>
    </recommendedName>
    <alternativeName>
        <fullName evidence="3">Small protein B</fullName>
    </alternativeName>
</protein>
<comment type="subcellular location">
    <subcellularLocation>
        <location evidence="3">Cytoplasm</location>
    </subcellularLocation>
    <text evidence="3">The tmRNA-SmpB complex associates with stalled 70S ribosomes.</text>
</comment>
<dbReference type="GO" id="GO:0003723">
    <property type="term" value="F:RNA binding"/>
    <property type="evidence" value="ECO:0007669"/>
    <property type="project" value="UniProtKB-UniRule"/>
</dbReference>
<comment type="similarity">
    <text evidence="3">Belongs to the SmpB family.</text>
</comment>
<name>A0A1F7WVX2_9BACT</name>
<evidence type="ECO:0000313" key="4">
    <source>
        <dbReference type="EMBL" id="OGM06579.1"/>
    </source>
</evidence>
<dbReference type="SUPFAM" id="SSF74982">
    <property type="entry name" value="Small protein B (SmpB)"/>
    <property type="match status" value="1"/>
</dbReference>
<accession>A0A1F7WVX2</accession>
<dbReference type="Pfam" id="PF01668">
    <property type="entry name" value="SmpB"/>
    <property type="match status" value="1"/>
</dbReference>
<dbReference type="GO" id="GO:0070929">
    <property type="term" value="P:trans-translation"/>
    <property type="evidence" value="ECO:0007669"/>
    <property type="project" value="UniProtKB-UniRule"/>
</dbReference>
<dbReference type="InterPro" id="IPR020081">
    <property type="entry name" value="SsrA-bd_prot_CS"/>
</dbReference>
<dbReference type="NCBIfam" id="NF003843">
    <property type="entry name" value="PRK05422.1"/>
    <property type="match status" value="1"/>
</dbReference>
<dbReference type="GO" id="GO:0005829">
    <property type="term" value="C:cytosol"/>
    <property type="evidence" value="ECO:0007669"/>
    <property type="project" value="TreeGrafter"/>
</dbReference>
<dbReference type="Proteomes" id="UP000178735">
    <property type="component" value="Unassembled WGS sequence"/>
</dbReference>
<dbReference type="AlphaFoldDB" id="A0A1F7WVX2"/>
<dbReference type="InterPro" id="IPR023620">
    <property type="entry name" value="SmpB"/>
</dbReference>
<dbReference type="Gene3D" id="2.40.280.10">
    <property type="match status" value="1"/>
</dbReference>
<dbReference type="PANTHER" id="PTHR30308">
    <property type="entry name" value="TMRNA-BINDING COMPONENT OF TRANS-TRANSLATION TAGGING COMPLEX"/>
    <property type="match status" value="1"/>
</dbReference>
<sequence>MEGIKIVTTNRKARFNYEVIEAYEAGVALTGTEIKSVRDGKISIGDSYCLARNGEVIMINSHIDEYDFGNRFNHEPKRTRKLLLHKKEINRLMGKTRERGYSIIPLKAYFRRGKLKVEIALCRGKNTIDKKETIKERDLIKQFQKDIKGNY</sequence>
<dbReference type="GO" id="GO:0070930">
    <property type="term" value="P:trans-translation-dependent protein tagging"/>
    <property type="evidence" value="ECO:0007669"/>
    <property type="project" value="TreeGrafter"/>
</dbReference>
<evidence type="ECO:0000256" key="2">
    <source>
        <dbReference type="ARBA" id="ARBA00022884"/>
    </source>
</evidence>
<keyword evidence="1 3" id="KW-0963">Cytoplasm</keyword>
<keyword evidence="2 3" id="KW-0694">RNA-binding</keyword>
<dbReference type="PROSITE" id="PS01317">
    <property type="entry name" value="SSRP"/>
    <property type="match status" value="1"/>
</dbReference>
<evidence type="ECO:0000256" key="1">
    <source>
        <dbReference type="ARBA" id="ARBA00022490"/>
    </source>
</evidence>
<dbReference type="STRING" id="1817813.A2008_13735"/>
<dbReference type="PANTHER" id="PTHR30308:SF2">
    <property type="entry name" value="SSRA-BINDING PROTEIN"/>
    <property type="match status" value="1"/>
</dbReference>
<dbReference type="CDD" id="cd09294">
    <property type="entry name" value="SmpB"/>
    <property type="match status" value="1"/>
</dbReference>
<dbReference type="InterPro" id="IPR000037">
    <property type="entry name" value="SsrA-bd_prot"/>
</dbReference>
<comment type="caution">
    <text evidence="4">The sequence shown here is derived from an EMBL/GenBank/DDBJ whole genome shotgun (WGS) entry which is preliminary data.</text>
</comment>
<proteinExistence type="inferred from homology"/>
<reference evidence="4 5" key="1">
    <citation type="journal article" date="2016" name="Nat. Commun.">
        <title>Thousands of microbial genomes shed light on interconnected biogeochemical processes in an aquifer system.</title>
        <authorList>
            <person name="Anantharaman K."/>
            <person name="Brown C.T."/>
            <person name="Hug L.A."/>
            <person name="Sharon I."/>
            <person name="Castelle C.J."/>
            <person name="Probst A.J."/>
            <person name="Thomas B.C."/>
            <person name="Singh A."/>
            <person name="Wilkins M.J."/>
            <person name="Karaoz U."/>
            <person name="Brodie E.L."/>
            <person name="Williams K.H."/>
            <person name="Hubbard S.S."/>
            <person name="Banfield J.F."/>
        </authorList>
    </citation>
    <scope>NUCLEOTIDE SEQUENCE [LARGE SCALE GENOMIC DNA]</scope>
</reference>
<evidence type="ECO:0000256" key="3">
    <source>
        <dbReference type="HAMAP-Rule" id="MF_00023"/>
    </source>
</evidence>
<organism evidence="4 5">
    <name type="scientific">Candidatus Wallbacteria bacterium GWC2_49_35</name>
    <dbReference type="NCBI Taxonomy" id="1817813"/>
    <lineage>
        <taxon>Bacteria</taxon>
        <taxon>Candidatus Walliibacteriota</taxon>
    </lineage>
</organism>
<gene>
    <name evidence="3" type="primary">smpB</name>
    <name evidence="4" type="ORF">A2008_13735</name>
</gene>
<dbReference type="HAMAP" id="MF_00023">
    <property type="entry name" value="SmpB"/>
    <property type="match status" value="1"/>
</dbReference>
<dbReference type="NCBIfam" id="TIGR00086">
    <property type="entry name" value="smpB"/>
    <property type="match status" value="1"/>
</dbReference>